<evidence type="ECO:0000256" key="2">
    <source>
        <dbReference type="SAM" id="Phobius"/>
    </source>
</evidence>
<dbReference type="SMART" id="SM00368">
    <property type="entry name" value="LRR_RI"/>
    <property type="match status" value="3"/>
</dbReference>
<dbReference type="Gene3D" id="3.80.10.10">
    <property type="entry name" value="Ribonuclease Inhibitor"/>
    <property type="match status" value="1"/>
</dbReference>
<evidence type="ECO:0000313" key="4">
    <source>
        <dbReference type="EMBL" id="KAF0556219.1"/>
    </source>
</evidence>
<evidence type="ECO:0000256" key="1">
    <source>
        <dbReference type="ARBA" id="ARBA00022737"/>
    </source>
</evidence>
<reference evidence="4 5" key="1">
    <citation type="journal article" date="2019" name="Environ. Microbiol.">
        <title>At the nexus of three kingdoms: the genome of the mycorrhizal fungus Gigaspora margarita provides insights into plant, endobacterial and fungal interactions.</title>
        <authorList>
            <person name="Venice F."/>
            <person name="Ghignone S."/>
            <person name="Salvioli di Fossalunga A."/>
            <person name="Amselem J."/>
            <person name="Novero M."/>
            <person name="Xianan X."/>
            <person name="Sedzielewska Toro K."/>
            <person name="Morin E."/>
            <person name="Lipzen A."/>
            <person name="Grigoriev I.V."/>
            <person name="Henrissat B."/>
            <person name="Martin F.M."/>
            <person name="Bonfante P."/>
        </authorList>
    </citation>
    <scope>NUCLEOTIDE SEQUENCE [LARGE SCALE GENOMIC DNA]</scope>
    <source>
        <strain evidence="4 5">BEG34</strain>
    </source>
</reference>
<dbReference type="InterPro" id="IPR001611">
    <property type="entry name" value="Leu-rich_rpt"/>
</dbReference>
<dbReference type="Pfam" id="PF12937">
    <property type="entry name" value="F-box-like"/>
    <property type="match status" value="1"/>
</dbReference>
<dbReference type="Proteomes" id="UP000439903">
    <property type="component" value="Unassembled WGS sequence"/>
</dbReference>
<keyword evidence="5" id="KW-1185">Reference proteome</keyword>
<dbReference type="Pfam" id="PF13516">
    <property type="entry name" value="LRR_6"/>
    <property type="match status" value="3"/>
</dbReference>
<dbReference type="SUPFAM" id="SSF81383">
    <property type="entry name" value="F-box domain"/>
    <property type="match status" value="1"/>
</dbReference>
<gene>
    <name evidence="4" type="ORF">F8M41_015980</name>
</gene>
<organism evidence="4 5">
    <name type="scientific">Gigaspora margarita</name>
    <dbReference type="NCBI Taxonomy" id="4874"/>
    <lineage>
        <taxon>Eukaryota</taxon>
        <taxon>Fungi</taxon>
        <taxon>Fungi incertae sedis</taxon>
        <taxon>Mucoromycota</taxon>
        <taxon>Glomeromycotina</taxon>
        <taxon>Glomeromycetes</taxon>
        <taxon>Diversisporales</taxon>
        <taxon>Gigasporaceae</taxon>
        <taxon>Gigaspora</taxon>
    </lineage>
</organism>
<dbReference type="EMBL" id="WTPW01000035">
    <property type="protein sequence ID" value="KAF0556219.1"/>
    <property type="molecule type" value="Genomic_DNA"/>
</dbReference>
<evidence type="ECO:0000313" key="5">
    <source>
        <dbReference type="Proteomes" id="UP000439903"/>
    </source>
</evidence>
<keyword evidence="1" id="KW-0677">Repeat</keyword>
<sequence length="330" mass="38625">MMFPDEILLETFKYIYTNYPSLFSCLLVNRQWCRIIVPILWREPLKEFDDKRLIRIYLSALNSKEQASLIPFKIILPIYPRPLFDYASYTTYVGLNFCNGIINWLNSERHDIIIESRRYEDKVETAIKCSLIAMFLRKSKRLKYLEYEGIINKMIFENLRMNNTVIKLDLCLDNLDFENTKELSKFIIENTTLINLELSSNYFGPEGGKEIARALSINNGITKLKFRHNKIGSEGGEAFADALCKNNSLTSLDVRNNEIKFKGEEMAASLRRESANPALTTEIDMLLNRINHLERLDRLNRALNGNLHYLLIHVLFVSFWFSFWFLSSLL</sequence>
<dbReference type="OrthoDB" id="120976at2759"/>
<keyword evidence="2" id="KW-0472">Membrane</keyword>
<proteinExistence type="predicted"/>
<dbReference type="InterPro" id="IPR052201">
    <property type="entry name" value="LRR-containing_regulator"/>
</dbReference>
<dbReference type="InterPro" id="IPR036047">
    <property type="entry name" value="F-box-like_dom_sf"/>
</dbReference>
<feature type="transmembrane region" description="Helical" evidence="2">
    <location>
        <begin position="307"/>
        <end position="326"/>
    </location>
</feature>
<dbReference type="InterPro" id="IPR032675">
    <property type="entry name" value="LRR_dom_sf"/>
</dbReference>
<comment type="caution">
    <text evidence="4">The sequence shown here is derived from an EMBL/GenBank/DDBJ whole genome shotgun (WGS) entry which is preliminary data.</text>
</comment>
<name>A0A8H4B357_GIGMA</name>
<dbReference type="AlphaFoldDB" id="A0A8H4B357"/>
<keyword evidence="2" id="KW-0812">Transmembrane</keyword>
<dbReference type="PANTHER" id="PTHR24111:SF0">
    <property type="entry name" value="LEUCINE-RICH REPEAT-CONTAINING PROTEIN"/>
    <property type="match status" value="1"/>
</dbReference>
<dbReference type="InterPro" id="IPR001810">
    <property type="entry name" value="F-box_dom"/>
</dbReference>
<evidence type="ECO:0000259" key="3">
    <source>
        <dbReference type="Pfam" id="PF12937"/>
    </source>
</evidence>
<protein>
    <submittedName>
        <fullName evidence="4">Nucleotide-binding oligomerization domain-containing protein 2-like</fullName>
    </submittedName>
</protein>
<feature type="domain" description="F-box" evidence="3">
    <location>
        <begin position="4"/>
        <end position="44"/>
    </location>
</feature>
<dbReference type="SUPFAM" id="SSF52047">
    <property type="entry name" value="RNI-like"/>
    <property type="match status" value="1"/>
</dbReference>
<keyword evidence="2" id="KW-1133">Transmembrane helix</keyword>
<dbReference type="PANTHER" id="PTHR24111">
    <property type="entry name" value="LEUCINE-RICH REPEAT-CONTAINING PROTEIN 34"/>
    <property type="match status" value="1"/>
</dbReference>
<accession>A0A8H4B357</accession>